<evidence type="ECO:0000313" key="3">
    <source>
        <dbReference type="Proteomes" id="UP001152766"/>
    </source>
</evidence>
<feature type="signal peptide" evidence="1">
    <location>
        <begin position="1"/>
        <end position="25"/>
    </location>
</feature>
<accession>A0A9X4LEQ6</accession>
<organism evidence="2 3">
    <name type="scientific">Pelomonas aquatica</name>
    <dbReference type="NCBI Taxonomy" id="431058"/>
    <lineage>
        <taxon>Bacteria</taxon>
        <taxon>Pseudomonadati</taxon>
        <taxon>Pseudomonadota</taxon>
        <taxon>Betaproteobacteria</taxon>
        <taxon>Burkholderiales</taxon>
        <taxon>Sphaerotilaceae</taxon>
        <taxon>Roseateles</taxon>
    </lineage>
</organism>
<proteinExistence type="predicted"/>
<keyword evidence="3" id="KW-1185">Reference proteome</keyword>
<dbReference type="AlphaFoldDB" id="A0A9X4LEQ6"/>
<evidence type="ECO:0000313" key="2">
    <source>
        <dbReference type="EMBL" id="MDG0861651.1"/>
    </source>
</evidence>
<sequence length="130" mass="14701">MNSKRRPFYFLATAALIVAAPRAKAELIQVTWDSNGRYEHQLTVAPAKFAEVCDRLKPGAQVQWTFEGSAPMNFNIHYHEDKAVRFPAKEDGSTSSKGTLNVTSEQVYCWTWSNKGQADVRLKLELLKQP</sequence>
<dbReference type="Proteomes" id="UP001152766">
    <property type="component" value="Unassembled WGS sequence"/>
</dbReference>
<protein>
    <submittedName>
        <fullName evidence="2">Uncharacterized protein</fullName>
    </submittedName>
</protein>
<evidence type="ECO:0000256" key="1">
    <source>
        <dbReference type="SAM" id="SignalP"/>
    </source>
</evidence>
<reference evidence="2" key="1">
    <citation type="submission" date="2019-02" db="EMBL/GenBank/DDBJ databases">
        <title>Draft genome of the type strain Pelomonas aquatica CCUG 52575T.</title>
        <authorList>
            <person name="Gomila M."/>
            <person name="Lalucat J."/>
        </authorList>
    </citation>
    <scope>NUCLEOTIDE SEQUENCE</scope>
    <source>
        <strain evidence="2">CCUG 52575</strain>
    </source>
</reference>
<keyword evidence="1" id="KW-0732">Signal</keyword>
<feature type="chain" id="PRO_5040833511" evidence="1">
    <location>
        <begin position="26"/>
        <end position="130"/>
    </location>
</feature>
<name>A0A9X4LEQ6_9BURK</name>
<dbReference type="RefSeq" id="WP_268149171.1">
    <property type="nucleotide sequence ID" value="NZ_JAPPUW010000006.1"/>
</dbReference>
<dbReference type="EMBL" id="SGUG01000004">
    <property type="protein sequence ID" value="MDG0861651.1"/>
    <property type="molecule type" value="Genomic_DNA"/>
</dbReference>
<gene>
    <name evidence="2" type="ORF">EXJ73_04080</name>
</gene>
<comment type="caution">
    <text evidence="2">The sequence shown here is derived from an EMBL/GenBank/DDBJ whole genome shotgun (WGS) entry which is preliminary data.</text>
</comment>